<proteinExistence type="predicted"/>
<reference evidence="3 4" key="1">
    <citation type="submission" date="2016-10" db="EMBL/GenBank/DDBJ databases">
        <authorList>
            <person name="Varghese N."/>
            <person name="Submissions S."/>
        </authorList>
    </citation>
    <scope>NUCLEOTIDE SEQUENCE [LARGE SCALE GENOMIC DNA]</scope>
    <source>
        <strain evidence="3 4">DSM 16392</strain>
    </source>
</reference>
<feature type="transmembrane region" description="Helical" evidence="2">
    <location>
        <begin position="307"/>
        <end position="327"/>
    </location>
</feature>
<accession>A0A1I3W1R3</accession>
<feature type="transmembrane region" description="Helical" evidence="2">
    <location>
        <begin position="347"/>
        <end position="370"/>
    </location>
</feature>
<feature type="transmembrane region" description="Helical" evidence="2">
    <location>
        <begin position="184"/>
        <end position="209"/>
    </location>
</feature>
<feature type="transmembrane region" description="Helical" evidence="2">
    <location>
        <begin position="156"/>
        <end position="178"/>
    </location>
</feature>
<keyword evidence="1" id="KW-0813">Transport</keyword>
<comment type="caution">
    <text evidence="3">The sequence shown here is derived from an EMBL/GenBank/DDBJ whole genome shotgun (WGS) entry which is preliminary data.</text>
</comment>
<keyword evidence="4" id="KW-1185">Reference proteome</keyword>
<name>A0A1I3W1R3_9HYPH</name>
<keyword evidence="2" id="KW-1133">Transmembrane helix</keyword>
<feature type="transmembrane region" description="Helical" evidence="2">
    <location>
        <begin position="275"/>
        <end position="295"/>
    </location>
</feature>
<feature type="transmembrane region" description="Helical" evidence="2">
    <location>
        <begin position="126"/>
        <end position="149"/>
    </location>
</feature>
<sequence>MISFKHMYLRALPLFLTGSAALVTNWTDTYVSSYFGAPAVAAVGICGMMFFVLFSFSNGFSIAIQSFTAGFLTSRENNEVLDAFVVCLILGLSFGLLLTAASIYFLEDILIFMNPDAEVREASRRYLEFLLYATPFYYMCGASRGLLIAVGKAWTVSYIGIGTQIVNAVATVALAFGWAGAPKLGISGIGFGTFIAFALAAVFYVSAALQAISQQKLRLGVLSVPLIIEILRKAILSASQSTIYALGIFSSYWIVGHLSVLALAVYQVITQATLIPIYVANALGSVAISQVGQAVGAKDLSGAQQVGLKMISGAAYPIVIYALLVMVLSEDVLTLLLGEALDEPQLILVFTLSCLILPINIAGAVMNYVLQGAQLFGRAWTVSAITQWLIFLPLAYVFGVSMSYGLAGVIFADFIYRVGLFLTQYSFWKRYSEPALARASVKMG</sequence>
<gene>
    <name evidence="3" type="ORF">SAMN04488518_101762</name>
</gene>
<feature type="transmembrane region" description="Helical" evidence="2">
    <location>
        <begin position="80"/>
        <end position="106"/>
    </location>
</feature>
<evidence type="ECO:0000313" key="4">
    <source>
        <dbReference type="Proteomes" id="UP000199598"/>
    </source>
</evidence>
<evidence type="ECO:0000313" key="3">
    <source>
        <dbReference type="EMBL" id="SFK01372.1"/>
    </source>
</evidence>
<feature type="transmembrane region" description="Helical" evidence="2">
    <location>
        <begin position="242"/>
        <end position="269"/>
    </location>
</feature>
<dbReference type="Pfam" id="PF01554">
    <property type="entry name" value="MatE"/>
    <property type="match status" value="2"/>
</dbReference>
<keyword evidence="2" id="KW-0812">Transmembrane</keyword>
<dbReference type="InterPro" id="IPR002528">
    <property type="entry name" value="MATE_fam"/>
</dbReference>
<dbReference type="InterPro" id="IPR050222">
    <property type="entry name" value="MATE_MdtK"/>
</dbReference>
<dbReference type="PANTHER" id="PTHR43298">
    <property type="entry name" value="MULTIDRUG RESISTANCE PROTEIN NORM-RELATED"/>
    <property type="match status" value="1"/>
</dbReference>
<evidence type="ECO:0000256" key="2">
    <source>
        <dbReference type="SAM" id="Phobius"/>
    </source>
</evidence>
<protein>
    <submittedName>
        <fullName evidence="3">Na+-driven multidrug efflux pump</fullName>
    </submittedName>
</protein>
<dbReference type="PANTHER" id="PTHR43298:SF2">
    <property type="entry name" value="FMN_FAD EXPORTER YEEO-RELATED"/>
    <property type="match status" value="1"/>
</dbReference>
<organism evidence="3 4">
    <name type="scientific">Pseudovibrio ascidiaceicola</name>
    <dbReference type="NCBI Taxonomy" id="285279"/>
    <lineage>
        <taxon>Bacteria</taxon>
        <taxon>Pseudomonadati</taxon>
        <taxon>Pseudomonadota</taxon>
        <taxon>Alphaproteobacteria</taxon>
        <taxon>Hyphomicrobiales</taxon>
        <taxon>Stappiaceae</taxon>
        <taxon>Pseudovibrio</taxon>
    </lineage>
</organism>
<dbReference type="EMBL" id="FOSK01000001">
    <property type="protein sequence ID" value="SFK01372.1"/>
    <property type="molecule type" value="Genomic_DNA"/>
</dbReference>
<feature type="transmembrane region" description="Helical" evidence="2">
    <location>
        <begin position="37"/>
        <end position="60"/>
    </location>
</feature>
<dbReference type="RefSeq" id="WP_093516807.1">
    <property type="nucleotide sequence ID" value="NZ_FOSK01000001.1"/>
</dbReference>
<evidence type="ECO:0000256" key="1">
    <source>
        <dbReference type="ARBA" id="ARBA00022448"/>
    </source>
</evidence>
<dbReference type="Proteomes" id="UP000199598">
    <property type="component" value="Unassembled WGS sequence"/>
</dbReference>
<keyword evidence="2" id="KW-0472">Membrane</keyword>